<comment type="similarity">
    <text evidence="1">Belongs to the YciI family.</text>
</comment>
<dbReference type="PANTHER" id="PTHR33606">
    <property type="entry name" value="PROTEIN YCII"/>
    <property type="match status" value="1"/>
</dbReference>
<protein>
    <submittedName>
        <fullName evidence="2">Uncharacterized protein</fullName>
    </submittedName>
</protein>
<dbReference type="Pfam" id="PF03795">
    <property type="entry name" value="YCII"/>
    <property type="match status" value="1"/>
</dbReference>
<dbReference type="OrthoDB" id="2293521at2"/>
<reference evidence="2 3" key="1">
    <citation type="submission" date="2014-03" db="EMBL/GenBank/DDBJ databases">
        <title>Genome of Haematobacter massiliensis CCUG 47968.</title>
        <authorList>
            <person name="Wang D."/>
            <person name="Wang G."/>
        </authorList>
    </citation>
    <scope>NUCLEOTIDE SEQUENCE [LARGE SCALE GENOMIC DNA]</scope>
    <source>
        <strain evidence="2 3">CCUG 47968</strain>
    </source>
</reference>
<dbReference type="EMBL" id="JGYG01000004">
    <property type="protein sequence ID" value="KFI29970.1"/>
    <property type="molecule type" value="Genomic_DNA"/>
</dbReference>
<dbReference type="Proteomes" id="UP000028826">
    <property type="component" value="Unassembled WGS sequence"/>
</dbReference>
<gene>
    <name evidence="2" type="ORF">CN97_14620</name>
</gene>
<dbReference type="Gene3D" id="3.30.70.1060">
    <property type="entry name" value="Dimeric alpha+beta barrel"/>
    <property type="match status" value="1"/>
</dbReference>
<evidence type="ECO:0000313" key="3">
    <source>
        <dbReference type="Proteomes" id="UP000028826"/>
    </source>
</evidence>
<proteinExistence type="inferred from homology"/>
<dbReference type="PANTHER" id="PTHR33606:SF3">
    <property type="entry name" value="PROTEIN YCII"/>
    <property type="match status" value="1"/>
</dbReference>
<dbReference type="STRING" id="195105.CN97_14620"/>
<sequence>MPWMVETYDRPGAGDLRLRLRPEHLAYLEENKALLLACGAKLDDAGEAASGGVYLLDVESRDAAEAFIAADPFFWGGLFETVFVTRWRKAYLDGRNTLQEG</sequence>
<dbReference type="InterPro" id="IPR005545">
    <property type="entry name" value="YCII"/>
</dbReference>
<organism evidence="2 3">
    <name type="scientific">Haematobacter massiliensis</name>
    <dbReference type="NCBI Taxonomy" id="195105"/>
    <lineage>
        <taxon>Bacteria</taxon>
        <taxon>Pseudomonadati</taxon>
        <taxon>Pseudomonadota</taxon>
        <taxon>Alphaproteobacteria</taxon>
        <taxon>Rhodobacterales</taxon>
        <taxon>Paracoccaceae</taxon>
        <taxon>Haematobacter</taxon>
    </lineage>
</organism>
<name>A0A086Y6S0_9RHOB</name>
<evidence type="ECO:0000256" key="1">
    <source>
        <dbReference type="ARBA" id="ARBA00007689"/>
    </source>
</evidence>
<comment type="caution">
    <text evidence="2">The sequence shown here is derived from an EMBL/GenBank/DDBJ whole genome shotgun (WGS) entry which is preliminary data.</text>
</comment>
<dbReference type="AlphaFoldDB" id="A0A086Y6S0"/>
<evidence type="ECO:0000313" key="2">
    <source>
        <dbReference type="EMBL" id="KFI29970.1"/>
    </source>
</evidence>
<keyword evidence="3" id="KW-1185">Reference proteome</keyword>
<dbReference type="RefSeq" id="WP_035709830.1">
    <property type="nucleotide sequence ID" value="NZ_CP035511.1"/>
</dbReference>
<dbReference type="SUPFAM" id="SSF54909">
    <property type="entry name" value="Dimeric alpha+beta barrel"/>
    <property type="match status" value="1"/>
</dbReference>
<accession>A0A086Y6S0</accession>
<dbReference type="InterPro" id="IPR011008">
    <property type="entry name" value="Dimeric_a/b-barrel"/>
</dbReference>
<dbReference type="eggNOG" id="COG2350">
    <property type="taxonomic scope" value="Bacteria"/>
</dbReference>
<dbReference type="InterPro" id="IPR051807">
    <property type="entry name" value="Sec-metab_biosynth-assoc"/>
</dbReference>